<dbReference type="Proteomes" id="UP001065265">
    <property type="component" value="Chromosome"/>
</dbReference>
<accession>A0ABY5T1E6</accession>
<keyword evidence="2" id="KW-1185">Reference proteome</keyword>
<dbReference type="Gene3D" id="1.25.40.10">
    <property type="entry name" value="Tetratricopeptide repeat domain"/>
    <property type="match status" value="1"/>
</dbReference>
<dbReference type="SUPFAM" id="SSF48452">
    <property type="entry name" value="TPR-like"/>
    <property type="match status" value="1"/>
</dbReference>
<dbReference type="Pfam" id="PF06041">
    <property type="entry name" value="DUF924"/>
    <property type="match status" value="1"/>
</dbReference>
<name>A0ABY5T1E6_9SPHN</name>
<evidence type="ECO:0000313" key="1">
    <source>
        <dbReference type="EMBL" id="UVI40235.1"/>
    </source>
</evidence>
<dbReference type="RefSeq" id="WP_265560316.1">
    <property type="nucleotide sequence ID" value="NZ_CP092471.1"/>
</dbReference>
<dbReference type="EMBL" id="CP092471">
    <property type="protein sequence ID" value="UVI40235.1"/>
    <property type="molecule type" value="Genomic_DNA"/>
</dbReference>
<protein>
    <submittedName>
        <fullName evidence="1">DUF924 domain-containing protein</fullName>
    </submittedName>
</protein>
<reference evidence="1" key="1">
    <citation type="submission" date="2022-02" db="EMBL/GenBank/DDBJ databases">
        <title>Qipengyuania spongiae sp. nov., isolated from marine sponge.</title>
        <authorList>
            <person name="Li Z."/>
            <person name="Zhang M."/>
        </authorList>
    </citation>
    <scope>NUCLEOTIDE SEQUENCE</scope>
    <source>
        <strain evidence="1">PHS-Z21</strain>
    </source>
</reference>
<proteinExistence type="predicted"/>
<evidence type="ECO:0000313" key="2">
    <source>
        <dbReference type="Proteomes" id="UP001065265"/>
    </source>
</evidence>
<sequence length="183" mass="20858">MAVTNRPWARDLLYCWFHVLGPAAWFAGGEDVDAFLKVQFGRWLTPLGTQSAESFLTDRATARAAILLFDQLPRNLFRDDPRAYRWDPLALAITHGAIRKGWHRGLSRDEAQFVLMPLMHSEAIADQRLSLRLFMRYAPGSLSFARSHHRMIARFGRFPHRNAVLGRHSTAAEIRAVAAGFSW</sequence>
<dbReference type="InterPro" id="IPR011990">
    <property type="entry name" value="TPR-like_helical_dom_sf"/>
</dbReference>
<gene>
    <name evidence="1" type="ORF">L1F33_04640</name>
</gene>
<dbReference type="Gene3D" id="1.20.58.320">
    <property type="entry name" value="TPR-like"/>
    <property type="match status" value="1"/>
</dbReference>
<organism evidence="1 2">
    <name type="scientific">Qipengyuania spongiae</name>
    <dbReference type="NCBI Taxonomy" id="2909673"/>
    <lineage>
        <taxon>Bacteria</taxon>
        <taxon>Pseudomonadati</taxon>
        <taxon>Pseudomonadota</taxon>
        <taxon>Alphaproteobacteria</taxon>
        <taxon>Sphingomonadales</taxon>
        <taxon>Erythrobacteraceae</taxon>
        <taxon>Qipengyuania</taxon>
    </lineage>
</organism>
<dbReference type="InterPro" id="IPR010323">
    <property type="entry name" value="DUF924"/>
</dbReference>